<feature type="binding site" evidence="11">
    <location>
        <position position="122"/>
    </location>
    <ligand>
        <name>Mg(2+)</name>
        <dbReference type="ChEBI" id="CHEBI:18420"/>
        <label>2</label>
    </ligand>
</feature>
<keyword evidence="7 11" id="KW-0460">Magnesium</keyword>
<dbReference type="EC" id="6.3.5.3" evidence="11"/>
<feature type="binding site" evidence="11">
    <location>
        <position position="57"/>
    </location>
    <ligand>
        <name>ATP</name>
        <dbReference type="ChEBI" id="CHEBI:30616"/>
    </ligand>
</feature>
<evidence type="ECO:0000256" key="4">
    <source>
        <dbReference type="ARBA" id="ARBA00022741"/>
    </source>
</evidence>
<comment type="subunit">
    <text evidence="10 11">Monomer. Part of the FGAM synthase complex composed of 1 PurL, 1 PurQ and 2 PurS subunits.</text>
</comment>
<comment type="similarity">
    <text evidence="11">Belongs to the FGAMS family.</text>
</comment>
<reference evidence="15 16" key="1">
    <citation type="submission" date="2017-09" db="EMBL/GenBank/DDBJ databases">
        <title>Large-scale bioinformatics analysis of Bacillus genomes uncovers conserved roles of natural products in bacterial physiology.</title>
        <authorList>
            <consortium name="Agbiome Team Llc"/>
            <person name="Bleich R.M."/>
            <person name="Kirk G.J."/>
            <person name="Santa Maria K.C."/>
            <person name="Allen S.E."/>
            <person name="Farag S."/>
            <person name="Shank E.A."/>
            <person name="Bowers A."/>
        </authorList>
    </citation>
    <scope>NUCLEOTIDE SEQUENCE [LARGE SCALE GENOMIC DNA]</scope>
    <source>
        <strain evidence="15 16">AFS003229</strain>
    </source>
</reference>
<gene>
    <name evidence="11" type="primary">purL</name>
    <name evidence="15" type="ORF">CN689_19380</name>
</gene>
<dbReference type="InterPro" id="IPR036676">
    <property type="entry name" value="PurM-like_C_sf"/>
</dbReference>
<comment type="function">
    <text evidence="9 11">Part of the phosphoribosylformylglycinamidine synthase complex involved in the purines biosynthetic pathway. Catalyzes the ATP-dependent conversion of formylglycinamide ribonucleotide (FGAR) and glutamine to yield formylglycinamidine ribonucleotide (FGAM) and glutamate. The FGAM synthase complex is composed of three subunits. PurQ produces an ammonia molecule by converting glutamine to glutamate. PurL transfers the ammonia molecule to FGAR to form FGAM in an ATP-dependent manner. PurS interacts with PurQ and PurL and is thought to assist in the transfer of the ammonia molecule from PurQ to PurL.</text>
</comment>
<feature type="binding site" evidence="11">
    <location>
        <position position="96"/>
    </location>
    <ligand>
        <name>ATP</name>
        <dbReference type="ChEBI" id="CHEBI:30616"/>
    </ligand>
</feature>
<dbReference type="InterPro" id="IPR036921">
    <property type="entry name" value="PurM-like_N_sf"/>
</dbReference>
<feature type="binding site" evidence="11">
    <location>
        <position position="500"/>
    </location>
    <ligand>
        <name>ATP</name>
        <dbReference type="ChEBI" id="CHEBI:30616"/>
    </ligand>
</feature>
<dbReference type="InterPro" id="IPR016188">
    <property type="entry name" value="PurM-like_N"/>
</dbReference>
<organism evidence="15 16">
    <name type="scientific">Peribacillus butanolivorans</name>
    <dbReference type="NCBI Taxonomy" id="421767"/>
    <lineage>
        <taxon>Bacteria</taxon>
        <taxon>Bacillati</taxon>
        <taxon>Bacillota</taxon>
        <taxon>Bacilli</taxon>
        <taxon>Bacillales</taxon>
        <taxon>Bacillaceae</taxon>
        <taxon>Peribacillus</taxon>
    </lineage>
</organism>
<keyword evidence="2 11" id="KW-0436">Ligase</keyword>
<dbReference type="SUPFAM" id="SSF55326">
    <property type="entry name" value="PurM N-terminal domain-like"/>
    <property type="match status" value="2"/>
</dbReference>
<dbReference type="HAMAP" id="MF_00420">
    <property type="entry name" value="PurL_2"/>
    <property type="match status" value="1"/>
</dbReference>
<evidence type="ECO:0000256" key="8">
    <source>
        <dbReference type="ARBA" id="ARBA00052585"/>
    </source>
</evidence>
<name>A0AAX0S1J8_9BACI</name>
<feature type="domain" description="Phosphoribosylformylglycinamidine synthase linker" evidence="14">
    <location>
        <begin position="16"/>
        <end position="58"/>
    </location>
</feature>
<feature type="binding site" evidence="11">
    <location>
        <position position="245"/>
    </location>
    <ligand>
        <name>substrate</name>
    </ligand>
</feature>
<dbReference type="GO" id="GO:0006189">
    <property type="term" value="P:'de novo' IMP biosynthetic process"/>
    <property type="evidence" value="ECO:0007669"/>
    <property type="project" value="UniProtKB-UniRule"/>
</dbReference>
<dbReference type="EMBL" id="NUEQ01000033">
    <property type="protein sequence ID" value="PEJ30875.1"/>
    <property type="molecule type" value="Genomic_DNA"/>
</dbReference>
<feature type="binding site" evidence="11">
    <location>
        <position position="538"/>
    </location>
    <ligand>
        <name>Mg(2+)</name>
        <dbReference type="ChEBI" id="CHEBI:18420"/>
        <label>1</label>
    </ligand>
</feature>
<feature type="domain" description="PurM-like N-terminal" evidence="12">
    <location>
        <begin position="443"/>
        <end position="562"/>
    </location>
</feature>
<feature type="binding site" evidence="11">
    <location>
        <position position="273"/>
    </location>
    <ligand>
        <name>Mg(2+)</name>
        <dbReference type="ChEBI" id="CHEBI:18420"/>
        <label>2</label>
    </ligand>
</feature>
<dbReference type="PIRSF" id="PIRSF001587">
    <property type="entry name" value="FGAM_synthase_II"/>
    <property type="match status" value="1"/>
</dbReference>
<accession>A0AAX0S1J8</accession>
<dbReference type="Proteomes" id="UP000220106">
    <property type="component" value="Unassembled WGS sequence"/>
</dbReference>
<evidence type="ECO:0000256" key="7">
    <source>
        <dbReference type="ARBA" id="ARBA00022842"/>
    </source>
</evidence>
<dbReference type="PANTHER" id="PTHR43555:SF1">
    <property type="entry name" value="PHOSPHORIBOSYLFORMYLGLYCINAMIDINE SYNTHASE SUBUNIT PURL"/>
    <property type="match status" value="1"/>
</dbReference>
<evidence type="ECO:0000256" key="3">
    <source>
        <dbReference type="ARBA" id="ARBA00022723"/>
    </source>
</evidence>
<dbReference type="InterPro" id="IPR041609">
    <property type="entry name" value="PurL_linker"/>
</dbReference>
<feature type="binding site" evidence="11">
    <location>
        <position position="121"/>
    </location>
    <ligand>
        <name>substrate</name>
    </ligand>
</feature>
<comment type="caution">
    <text evidence="15">The sequence shown here is derived from an EMBL/GenBank/DDBJ whole genome shotgun (WGS) entry which is preliminary data.</text>
</comment>
<feature type="binding site" evidence="11">
    <location>
        <position position="537"/>
    </location>
    <ligand>
        <name>ATP</name>
        <dbReference type="ChEBI" id="CHEBI:30616"/>
    </ligand>
</feature>
<dbReference type="CDD" id="cd02204">
    <property type="entry name" value="PurL_repeat2"/>
    <property type="match status" value="1"/>
</dbReference>
<evidence type="ECO:0000313" key="16">
    <source>
        <dbReference type="Proteomes" id="UP000220106"/>
    </source>
</evidence>
<keyword evidence="3 11" id="KW-0479">Metal-binding</keyword>
<dbReference type="Gene3D" id="3.30.1330.10">
    <property type="entry name" value="PurM-like, N-terminal domain"/>
    <property type="match status" value="2"/>
</dbReference>
<dbReference type="CDD" id="cd02203">
    <property type="entry name" value="PurL_repeat1"/>
    <property type="match status" value="1"/>
</dbReference>
<evidence type="ECO:0000259" key="13">
    <source>
        <dbReference type="Pfam" id="PF02769"/>
    </source>
</evidence>
<dbReference type="FunFam" id="3.90.650.10:FF:000009">
    <property type="entry name" value="Phosphoribosylformylglycinamidine synthase subunit PurL"/>
    <property type="match status" value="1"/>
</dbReference>
<feature type="active site" evidence="11">
    <location>
        <position position="54"/>
    </location>
</feature>
<evidence type="ECO:0000256" key="6">
    <source>
        <dbReference type="ARBA" id="ARBA00022840"/>
    </source>
</evidence>
<sequence>MLLQLEPSPEKIKLDRLYASMGLSDEEFAMVEKILGRLPNYTETGLFSVMWSEHCSYKNSKPILRKFPITGDKVLQGPGEGAGIVDIGDNQAVVFKIESHNHPSAIEPYQGAATGVGGIIRDVFSMGARPIAMLNSLRFGELENDRVKYLFKEVVAGIAGYGNCIGIPTVGGEIQFDPSYEGNPLVNAMCVGLIDHKDIKKGQAHGVGNTVMYVGAKTGRDGIHGATFASEELSESSEEKRPAVQVGDPFMEKLLLEACLELIQNDALVGIQDMGAAGLTSSSAEMASKAGSGIKMNLDLVPQRETGMTAYEMMLSESQERMLIVVTKGREQEIVDLFTKYDLEAVAVGEVTDDKNLTLSHQGEIVAEVPVDALAEEAPIYHKPSAEPQYFRDFQSMTAEVPDIEDYRETLLALLQQPTISSKEWVYDQYDYMVRTNTVVSPGSDAAVVRVRGTNKALAMTTDCNSRYIYLDPETGGKIAVAEAARNIICSGAEPLAITDCLNFGNPEKPEIFWQLEKAADGMSEACRSLSTPVIGGNVSLYNETNGEAIYPTPVVGMVGLVNDLQHITTQTFKNESDLIYVVGEAKVEFGGSELQKMLEGKIFGRAPELDLTVEQKRQQQILSAIQSGLVSSAHDLAEGGLAVALSESLFGASNLGAKVNLSGELVSELFSETQSRFLLSICPENQKAFEALVEDAVCIGSVTADNKLVVTAGDDNKVLVADVVELQTAWKGAIPCLLK</sequence>
<evidence type="ECO:0000256" key="11">
    <source>
        <dbReference type="HAMAP-Rule" id="MF_00420"/>
    </source>
</evidence>
<dbReference type="GO" id="GO:0004642">
    <property type="term" value="F:phosphoribosylformylglycinamidine synthase activity"/>
    <property type="evidence" value="ECO:0007669"/>
    <property type="project" value="UniProtKB-UniRule"/>
</dbReference>
<comment type="pathway">
    <text evidence="11">Purine metabolism; IMP biosynthesis via de novo pathway; 5-amino-1-(5-phospho-D-ribosyl)imidazole from N(2)-formyl-N(1)-(5-phospho-D-ribosyl)glycinamide: step 1/2.</text>
</comment>
<dbReference type="SUPFAM" id="SSF56042">
    <property type="entry name" value="PurM C-terminal domain-like"/>
    <property type="match status" value="2"/>
</dbReference>
<evidence type="ECO:0000259" key="14">
    <source>
        <dbReference type="Pfam" id="PF18072"/>
    </source>
</evidence>
<dbReference type="InterPro" id="IPR010918">
    <property type="entry name" value="PurM-like_C_dom"/>
</dbReference>
<evidence type="ECO:0000256" key="9">
    <source>
        <dbReference type="ARBA" id="ARBA00059671"/>
    </source>
</evidence>
<comment type="catalytic activity">
    <reaction evidence="8 11">
        <text>N(2)-formyl-N(1)-(5-phospho-beta-D-ribosyl)glycinamide + L-glutamine + ATP + H2O = 2-formamido-N(1)-(5-O-phospho-beta-D-ribosyl)acetamidine + L-glutamate + ADP + phosphate + H(+)</text>
        <dbReference type="Rhea" id="RHEA:17129"/>
        <dbReference type="ChEBI" id="CHEBI:15377"/>
        <dbReference type="ChEBI" id="CHEBI:15378"/>
        <dbReference type="ChEBI" id="CHEBI:29985"/>
        <dbReference type="ChEBI" id="CHEBI:30616"/>
        <dbReference type="ChEBI" id="CHEBI:43474"/>
        <dbReference type="ChEBI" id="CHEBI:58359"/>
        <dbReference type="ChEBI" id="CHEBI:147286"/>
        <dbReference type="ChEBI" id="CHEBI:147287"/>
        <dbReference type="ChEBI" id="CHEBI:456216"/>
        <dbReference type="EC" id="6.3.5.3"/>
    </reaction>
</comment>
<evidence type="ECO:0000313" key="15">
    <source>
        <dbReference type="EMBL" id="PEJ30875.1"/>
    </source>
</evidence>
<feature type="binding site" evidence="11">
    <location>
        <position position="540"/>
    </location>
    <ligand>
        <name>substrate</name>
    </ligand>
</feature>
<dbReference type="Pfam" id="PF18072">
    <property type="entry name" value="FGAR-AT_linker"/>
    <property type="match status" value="1"/>
</dbReference>
<dbReference type="GO" id="GO:0005524">
    <property type="term" value="F:ATP binding"/>
    <property type="evidence" value="ECO:0007669"/>
    <property type="project" value="UniProtKB-UniRule"/>
</dbReference>
<keyword evidence="1 11" id="KW-0963">Cytoplasm</keyword>
<feature type="binding site" evidence="11">
    <location>
        <position position="98"/>
    </location>
    <ligand>
        <name>Mg(2+)</name>
        <dbReference type="ChEBI" id="CHEBI:18420"/>
        <label>1</label>
    </ligand>
</feature>
<dbReference type="Pfam" id="PF02769">
    <property type="entry name" value="AIRS_C"/>
    <property type="match status" value="2"/>
</dbReference>
<feature type="binding site" evidence="11">
    <location>
        <begin position="317"/>
        <end position="319"/>
    </location>
    <ligand>
        <name>substrate</name>
    </ligand>
</feature>
<protein>
    <recommendedName>
        <fullName evidence="11">Phosphoribosylformylglycinamidine synthase subunit PurL</fullName>
        <shortName evidence="11">FGAM synthase</shortName>
        <ecNumber evidence="11">6.3.5.3</ecNumber>
    </recommendedName>
    <alternativeName>
        <fullName evidence="11">Formylglycinamide ribonucleotide amidotransferase subunit II</fullName>
        <shortName evidence="11">FGAR amidotransferase II</shortName>
        <shortName evidence="11">FGAR-AT II</shortName>
    </alternativeName>
    <alternativeName>
        <fullName evidence="11">Glutamine amidotransferase PurL</fullName>
    </alternativeName>
    <alternativeName>
        <fullName evidence="11">Phosphoribosylformylglycinamidine synthase subunit II</fullName>
    </alternativeName>
</protein>
<evidence type="ECO:0000256" key="10">
    <source>
        <dbReference type="ARBA" id="ARBA00064392"/>
    </source>
</evidence>
<dbReference type="InterPro" id="IPR010074">
    <property type="entry name" value="PRibForGlyAmidine_synth_PurL"/>
</dbReference>
<dbReference type="Gene3D" id="3.90.650.10">
    <property type="entry name" value="PurM-like C-terminal domain"/>
    <property type="match status" value="2"/>
</dbReference>
<comment type="caution">
    <text evidence="11">Lacks conserved residue(s) required for the propagation of feature annotation.</text>
</comment>
<dbReference type="NCBIfam" id="TIGR01736">
    <property type="entry name" value="FGAM_synth_II"/>
    <property type="match status" value="1"/>
</dbReference>
<dbReference type="FunFam" id="3.30.1330.10:FF:000004">
    <property type="entry name" value="Phosphoribosylformylglycinamidine synthase subunit PurL"/>
    <property type="match status" value="1"/>
</dbReference>
<dbReference type="AlphaFoldDB" id="A0AAX0S1J8"/>
<evidence type="ECO:0000256" key="2">
    <source>
        <dbReference type="ARBA" id="ARBA00022598"/>
    </source>
</evidence>
<evidence type="ECO:0000256" key="1">
    <source>
        <dbReference type="ARBA" id="ARBA00022490"/>
    </source>
</evidence>
<feature type="domain" description="PurM-like C-terminal" evidence="13">
    <location>
        <begin position="207"/>
        <end position="360"/>
    </location>
</feature>
<keyword evidence="5 11" id="KW-0658">Purine biosynthesis</keyword>
<proteinExistence type="inferred from homology"/>
<dbReference type="NCBIfam" id="NF002290">
    <property type="entry name" value="PRK01213.1"/>
    <property type="match status" value="1"/>
</dbReference>
<dbReference type="PANTHER" id="PTHR43555">
    <property type="entry name" value="PHOSPHORIBOSYLFORMYLGLYCINAMIDINE SYNTHASE SUBUNIT PURL"/>
    <property type="match status" value="1"/>
</dbReference>
<dbReference type="FunFam" id="3.30.1330.10:FF:000011">
    <property type="entry name" value="Phosphoribosylformylglycinamidine synthase subunit PurL"/>
    <property type="match status" value="1"/>
</dbReference>
<keyword evidence="6 11" id="KW-0067">ATP-binding</keyword>
<dbReference type="Pfam" id="PF00586">
    <property type="entry name" value="AIRS"/>
    <property type="match status" value="2"/>
</dbReference>
<evidence type="ECO:0000256" key="5">
    <source>
        <dbReference type="ARBA" id="ARBA00022755"/>
    </source>
</evidence>
<feature type="active site" description="Proton acceptor" evidence="11">
    <location>
        <position position="100"/>
    </location>
</feature>
<dbReference type="GO" id="GO:0005737">
    <property type="term" value="C:cytoplasm"/>
    <property type="evidence" value="ECO:0007669"/>
    <property type="project" value="UniProtKB-SubCell"/>
</dbReference>
<dbReference type="RefSeq" id="WP_098177029.1">
    <property type="nucleotide sequence ID" value="NZ_CP050509.1"/>
</dbReference>
<keyword evidence="4 11" id="KW-0547">Nucleotide-binding</keyword>
<comment type="subcellular location">
    <subcellularLocation>
        <location evidence="11">Cytoplasm</location>
    </subcellularLocation>
</comment>
<feature type="domain" description="PurM-like N-terminal" evidence="12">
    <location>
        <begin position="79"/>
        <end position="194"/>
    </location>
</feature>
<feature type="binding site" evidence="11">
    <location>
        <begin position="99"/>
        <end position="102"/>
    </location>
    <ligand>
        <name>substrate</name>
    </ligand>
</feature>
<dbReference type="GO" id="GO:0000287">
    <property type="term" value="F:magnesium ion binding"/>
    <property type="evidence" value="ECO:0007669"/>
    <property type="project" value="UniProtKB-UniRule"/>
</dbReference>
<evidence type="ECO:0000259" key="12">
    <source>
        <dbReference type="Pfam" id="PF00586"/>
    </source>
</evidence>
<feature type="domain" description="PurM-like C-terminal" evidence="13">
    <location>
        <begin position="578"/>
        <end position="712"/>
    </location>
</feature>